<dbReference type="GO" id="GO:0015074">
    <property type="term" value="P:DNA integration"/>
    <property type="evidence" value="ECO:0007669"/>
    <property type="project" value="InterPro"/>
</dbReference>
<proteinExistence type="predicted"/>
<evidence type="ECO:0008006" key="4">
    <source>
        <dbReference type="Google" id="ProtNLM"/>
    </source>
</evidence>
<name>A0A225WGW0_9STRA</name>
<organism evidence="2 3">
    <name type="scientific">Phytophthora megakarya</name>
    <dbReference type="NCBI Taxonomy" id="4795"/>
    <lineage>
        <taxon>Eukaryota</taxon>
        <taxon>Sar</taxon>
        <taxon>Stramenopiles</taxon>
        <taxon>Oomycota</taxon>
        <taxon>Peronosporomycetes</taxon>
        <taxon>Peronosporales</taxon>
        <taxon>Peronosporaceae</taxon>
        <taxon>Phytophthora</taxon>
    </lineage>
</organism>
<dbReference type="Gene3D" id="1.10.443.10">
    <property type="entry name" value="Intergrase catalytic core"/>
    <property type="match status" value="1"/>
</dbReference>
<keyword evidence="1" id="KW-0233">DNA recombination</keyword>
<dbReference type="InterPro" id="IPR052925">
    <property type="entry name" value="Phage_Integrase-like_Recomb"/>
</dbReference>
<dbReference type="OrthoDB" id="90415at2759"/>
<comment type="caution">
    <text evidence="2">The sequence shown here is derived from an EMBL/GenBank/DDBJ whole genome shotgun (WGS) entry which is preliminary data.</text>
</comment>
<dbReference type="EMBL" id="NBNE01000995">
    <property type="protein sequence ID" value="OWZ16100.1"/>
    <property type="molecule type" value="Genomic_DNA"/>
</dbReference>
<dbReference type="GO" id="GO:0006310">
    <property type="term" value="P:DNA recombination"/>
    <property type="evidence" value="ECO:0007669"/>
    <property type="project" value="UniProtKB-KW"/>
</dbReference>
<protein>
    <recommendedName>
        <fullName evidence="4">Tyr recombinase domain-containing protein</fullName>
    </recommendedName>
</protein>
<dbReference type="SUPFAM" id="SSF56349">
    <property type="entry name" value="DNA breaking-rejoining enzymes"/>
    <property type="match status" value="1"/>
</dbReference>
<dbReference type="InterPro" id="IPR011010">
    <property type="entry name" value="DNA_brk_join_enz"/>
</dbReference>
<evidence type="ECO:0000313" key="3">
    <source>
        <dbReference type="Proteomes" id="UP000198211"/>
    </source>
</evidence>
<accession>A0A225WGW0</accession>
<evidence type="ECO:0000313" key="2">
    <source>
        <dbReference type="EMBL" id="OWZ16100.1"/>
    </source>
</evidence>
<dbReference type="AlphaFoldDB" id="A0A225WGW0"/>
<dbReference type="PANTHER" id="PTHR34605:SF3">
    <property type="entry name" value="P CELL-TYPE AGGLUTINATION PROTEIN MAP4-LIKE-RELATED"/>
    <property type="match status" value="1"/>
</dbReference>
<evidence type="ECO:0000256" key="1">
    <source>
        <dbReference type="ARBA" id="ARBA00023172"/>
    </source>
</evidence>
<keyword evidence="3" id="KW-1185">Reference proteome</keyword>
<dbReference type="InterPro" id="IPR013762">
    <property type="entry name" value="Integrase-like_cat_sf"/>
</dbReference>
<dbReference type="Proteomes" id="UP000198211">
    <property type="component" value="Unassembled WGS sequence"/>
</dbReference>
<gene>
    <name evidence="2" type="ORF">PHMEG_00010151</name>
</gene>
<dbReference type="PANTHER" id="PTHR34605">
    <property type="entry name" value="PHAGE_INTEGRASE DOMAIN-CONTAINING PROTEIN"/>
    <property type="match status" value="1"/>
</dbReference>
<sequence length="499" mass="56405">MPADNVVKAIRRVKELSAATSASTRQLNKLLGSLRHVTTCARSAAPVFQRIATLARATNRFHPSTITDDVREDLRWFRSILRIGQLNSVSLSSYLGLCAFWPDRKNFFQVEFDEEERLQIAQFNDSTSDEMSINTREFMSAVFATVVWGSQWSTRSSRSSSHVRFWIDNTSAVAWTNRRSSRNPLLYKYNTTSTLRQPLFQASKTLWQMLEAGCQSTAELKKILEILSAFLRAGALADTLMLLWRFGMNKSGTGNTYSTICSKLCAVRWFHRHTAGYDPSVNAGHAILLRGISRFTDPISKRQPITPALLRIVVRFVDLRHAWGKMLWGELLLAFFFLLHRSEYLFTGKKHHRYILRLGDLYFQDKAGRAVRPRDADVVGIRLCGAKNNQERRYHNRSGDEMLCPVTAAGWIRKGVHGYSTRTDQPALSTSPGHGITANEISAILKKKAIEAGLNAKQYSTHSVRVGGVTELLNNGADRLVIKAMGRWLSNAFQEYPVL</sequence>
<dbReference type="GO" id="GO:0003677">
    <property type="term" value="F:DNA binding"/>
    <property type="evidence" value="ECO:0007669"/>
    <property type="project" value="InterPro"/>
</dbReference>
<reference evidence="3" key="1">
    <citation type="submission" date="2017-03" db="EMBL/GenBank/DDBJ databases">
        <title>Phytopthora megakarya and P. palmivora, two closely related causual agents of cacao black pod achieved similar genome size and gene model numbers by different mechanisms.</title>
        <authorList>
            <person name="Ali S."/>
            <person name="Shao J."/>
            <person name="Larry D.J."/>
            <person name="Kronmiller B."/>
            <person name="Shen D."/>
            <person name="Strem M.D."/>
            <person name="Melnick R.L."/>
            <person name="Guiltinan M.J."/>
            <person name="Tyler B.M."/>
            <person name="Meinhardt L.W."/>
            <person name="Bailey B.A."/>
        </authorList>
    </citation>
    <scope>NUCLEOTIDE SEQUENCE [LARGE SCALE GENOMIC DNA]</scope>
    <source>
        <strain evidence="3">zdho120</strain>
    </source>
</reference>